<keyword evidence="3 7" id="KW-1133">Transmembrane helix</keyword>
<dbReference type="GO" id="GO:0015087">
    <property type="term" value="F:cobalt ion transmembrane transporter activity"/>
    <property type="evidence" value="ECO:0007669"/>
    <property type="project" value="TreeGrafter"/>
</dbReference>
<feature type="compositionally biased region" description="Polar residues" evidence="6">
    <location>
        <begin position="592"/>
        <end position="613"/>
    </location>
</feature>
<evidence type="ECO:0000313" key="8">
    <source>
        <dbReference type="EMBL" id="KAH6648167.1"/>
    </source>
</evidence>
<evidence type="ECO:0000256" key="2">
    <source>
        <dbReference type="ARBA" id="ARBA00022692"/>
    </source>
</evidence>
<gene>
    <name evidence="8" type="ORF">BKA67DRAFT_409341</name>
</gene>
<dbReference type="AlphaFoldDB" id="A0A9P8ZST0"/>
<evidence type="ECO:0000256" key="4">
    <source>
        <dbReference type="ARBA" id="ARBA00023136"/>
    </source>
</evidence>
<feature type="region of interest" description="Disordered" evidence="6">
    <location>
        <begin position="1"/>
        <end position="60"/>
    </location>
</feature>
<dbReference type="GeneID" id="70125628"/>
<dbReference type="GO" id="GO:0050897">
    <property type="term" value="F:cobalt ion binding"/>
    <property type="evidence" value="ECO:0007669"/>
    <property type="project" value="TreeGrafter"/>
</dbReference>
<feature type="transmembrane region" description="Helical" evidence="7">
    <location>
        <begin position="1108"/>
        <end position="1129"/>
    </location>
</feature>
<keyword evidence="2 7" id="KW-0812">Transmembrane</keyword>
<keyword evidence="9" id="KW-1185">Reference proteome</keyword>
<feature type="compositionally biased region" description="Basic and acidic residues" evidence="6">
    <location>
        <begin position="139"/>
        <end position="148"/>
    </location>
</feature>
<dbReference type="Pfam" id="PF01544">
    <property type="entry name" value="CorA"/>
    <property type="match status" value="1"/>
</dbReference>
<evidence type="ECO:0000256" key="1">
    <source>
        <dbReference type="ARBA" id="ARBA00004651"/>
    </source>
</evidence>
<evidence type="ECO:0000256" key="3">
    <source>
        <dbReference type="ARBA" id="ARBA00022989"/>
    </source>
</evidence>
<feature type="compositionally biased region" description="Basic and acidic residues" evidence="6">
    <location>
        <begin position="1"/>
        <end position="13"/>
    </location>
</feature>
<organism evidence="8 9">
    <name type="scientific">Truncatella angustata</name>
    <dbReference type="NCBI Taxonomy" id="152316"/>
    <lineage>
        <taxon>Eukaryota</taxon>
        <taxon>Fungi</taxon>
        <taxon>Dikarya</taxon>
        <taxon>Ascomycota</taxon>
        <taxon>Pezizomycotina</taxon>
        <taxon>Sordariomycetes</taxon>
        <taxon>Xylariomycetidae</taxon>
        <taxon>Amphisphaeriales</taxon>
        <taxon>Sporocadaceae</taxon>
        <taxon>Truncatella</taxon>
    </lineage>
</organism>
<dbReference type="PANTHER" id="PTHR46494">
    <property type="entry name" value="CORA FAMILY METAL ION TRANSPORTER (EUROFUNG)"/>
    <property type="match status" value="1"/>
</dbReference>
<evidence type="ECO:0000256" key="6">
    <source>
        <dbReference type="SAM" id="MobiDB-lite"/>
    </source>
</evidence>
<comment type="caution">
    <text evidence="8">The sequence shown here is derived from an EMBL/GenBank/DDBJ whole genome shotgun (WGS) entry which is preliminary data.</text>
</comment>
<keyword evidence="5" id="KW-0175">Coiled coil</keyword>
<keyword evidence="4 7" id="KW-0472">Membrane</keyword>
<sequence>MENDRVESFETRPLRRNTGTMGRPPQRGGTNPMRQPRVNMRHVPPREVVPGGTDPYYQEPENISDYAAPFVQQPPPPAPFTGYQVPVYATYNPYGTVNNDPRPPPAQQHIYGYDTASSYREPYYHGDPRLQYEYLNPRTRRETREYSRSRSHSSGVGQRQRRYPRAASRSSVSSTEDEVIIRPERRSRRRPHFGARLHERYYSDEEGNYDDLPEGRVFSFTPMRGEPQSSEEENSTAVFAEFQVLQNQDQPAEARIAKFKEKGSDENDGFSSSFANKLLHIVKSQYAGEDAYYDGDHSVKLTVAHDPKHSGQPLFRWLHLQQRQLNLDELSAEISRIPNLSSEELHGITKLLGQVRNNIKHHRTANGQSVKHMVPGTTRITITGGNAPGNQRSDGKNSKKPLTWLCIPYLSLEKYSGLMSASTTAGFPPETLLQYDYAASAQERDMEQVVALAKAAPEGECIHVNQLWSIVLGHSFLITCGHMPSVSLRDNVVKIVTEPPLETASKTKSIYVSYCHTVLWALPLDTCRTWFSFVKHFHDFWPQAIRFYHRDKIITENDWPQMVYRASSTQTTVELRMSPHPQPPPTGVLQPIQHNPGHQAQSPQKDATQVPKTLSQSVNNAFHVFTWMDIAKPKSVMSAELNVDNILKQLAEAHKYLGGSTSGRDRKIYEAGRLSTQEKLHAYLEAEGKVLDSSTEEDTSKRDDWTSCVDLYNAAEIIFRFFLPRRFDSSAPTVGKFWGAIEVLVEAPLEATSQDIRTSRGRKAPRQLYLNRGNIISIGASLRATIGVIQSFQSTFSHLPADERAKIEVPNSLICAWLHLLLALVQGAHDGLDWQENFGIADALITKGMGEIMENLSAPNLLQTAAIHPLELISLMSKSLFQDSIGIDQTLSDTYYQYMKRLENEINDNPDRSHQYRINQLKKELDIIQRLIKTQQTITAGMMPPKPTLDSAGQSRAEARILEKRMDEYDREKSRIQNKMTYMKSPGYYYEREASYPPFRDAELLSSNRDPDEFSRLSPIDPGGFAEFFVRECMSLLERRENDFQDFLVEASRLEAYNVTNIDITKDKQEKAVYAFTMVTIIFLPLGTISSIFGMNTSDIANLEMSQWIYWATALPVTLLVIVGGLWWMGELQDIIEWLFRRPKTGGSRRRNNANYAIAPAAQAQNPFAPVHDAYVVPPLPPPPQPMTYALPSRRRTGYRGRF</sequence>
<dbReference type="RefSeq" id="XP_045954679.1">
    <property type="nucleotide sequence ID" value="XM_046096736.1"/>
</dbReference>
<accession>A0A9P8ZST0</accession>
<dbReference type="InterPro" id="IPR045863">
    <property type="entry name" value="CorA_TM1_TM2"/>
</dbReference>
<feature type="transmembrane region" description="Helical" evidence="7">
    <location>
        <begin position="1072"/>
        <end position="1096"/>
    </location>
</feature>
<feature type="coiled-coil region" evidence="5">
    <location>
        <begin position="918"/>
        <end position="979"/>
    </location>
</feature>
<reference evidence="8" key="1">
    <citation type="journal article" date="2021" name="Nat. Commun.">
        <title>Genetic determinants of endophytism in the Arabidopsis root mycobiome.</title>
        <authorList>
            <person name="Mesny F."/>
            <person name="Miyauchi S."/>
            <person name="Thiergart T."/>
            <person name="Pickel B."/>
            <person name="Atanasova L."/>
            <person name="Karlsson M."/>
            <person name="Huettel B."/>
            <person name="Barry K.W."/>
            <person name="Haridas S."/>
            <person name="Chen C."/>
            <person name="Bauer D."/>
            <person name="Andreopoulos W."/>
            <person name="Pangilinan J."/>
            <person name="LaButti K."/>
            <person name="Riley R."/>
            <person name="Lipzen A."/>
            <person name="Clum A."/>
            <person name="Drula E."/>
            <person name="Henrissat B."/>
            <person name="Kohler A."/>
            <person name="Grigoriev I.V."/>
            <person name="Martin F.M."/>
            <person name="Hacquard S."/>
        </authorList>
    </citation>
    <scope>NUCLEOTIDE SEQUENCE</scope>
    <source>
        <strain evidence="8">MPI-SDFR-AT-0073</strain>
    </source>
</reference>
<dbReference type="GO" id="GO:0015095">
    <property type="term" value="F:magnesium ion transmembrane transporter activity"/>
    <property type="evidence" value="ECO:0007669"/>
    <property type="project" value="TreeGrafter"/>
</dbReference>
<feature type="region of interest" description="Disordered" evidence="6">
    <location>
        <begin position="122"/>
        <end position="183"/>
    </location>
</feature>
<dbReference type="Proteomes" id="UP000758603">
    <property type="component" value="Unassembled WGS sequence"/>
</dbReference>
<dbReference type="GO" id="GO:0000287">
    <property type="term" value="F:magnesium ion binding"/>
    <property type="evidence" value="ECO:0007669"/>
    <property type="project" value="TreeGrafter"/>
</dbReference>
<feature type="region of interest" description="Disordered" evidence="6">
    <location>
        <begin position="573"/>
        <end position="613"/>
    </location>
</feature>
<evidence type="ECO:0000256" key="7">
    <source>
        <dbReference type="SAM" id="Phobius"/>
    </source>
</evidence>
<protein>
    <submittedName>
        <fullName evidence="8">Uncharacterized protein</fullName>
    </submittedName>
</protein>
<name>A0A9P8ZST0_9PEZI</name>
<proteinExistence type="predicted"/>
<dbReference type="InterPro" id="IPR002523">
    <property type="entry name" value="MgTranspt_CorA/ZnTranspt_ZntB"/>
</dbReference>
<dbReference type="SUPFAM" id="SSF144083">
    <property type="entry name" value="Magnesium transport protein CorA, transmembrane region"/>
    <property type="match status" value="1"/>
</dbReference>
<dbReference type="EMBL" id="JAGPXC010000008">
    <property type="protein sequence ID" value="KAH6648167.1"/>
    <property type="molecule type" value="Genomic_DNA"/>
</dbReference>
<dbReference type="OrthoDB" id="5286874at2759"/>
<evidence type="ECO:0000256" key="5">
    <source>
        <dbReference type="SAM" id="Coils"/>
    </source>
</evidence>
<dbReference type="Gene3D" id="1.20.58.340">
    <property type="entry name" value="Magnesium transport protein CorA, transmembrane region"/>
    <property type="match status" value="1"/>
</dbReference>
<comment type="subcellular location">
    <subcellularLocation>
        <location evidence="1">Cell membrane</location>
        <topology evidence="1">Multi-pass membrane protein</topology>
    </subcellularLocation>
</comment>
<evidence type="ECO:0000313" key="9">
    <source>
        <dbReference type="Proteomes" id="UP000758603"/>
    </source>
</evidence>
<dbReference type="GO" id="GO:0005886">
    <property type="term" value="C:plasma membrane"/>
    <property type="evidence" value="ECO:0007669"/>
    <property type="project" value="UniProtKB-SubCell"/>
</dbReference>
<dbReference type="PANTHER" id="PTHR46494:SF1">
    <property type="entry name" value="CORA FAMILY METAL ION TRANSPORTER (EUROFUNG)"/>
    <property type="match status" value="1"/>
</dbReference>